<protein>
    <recommendedName>
        <fullName evidence="1">BTB domain-containing protein</fullName>
    </recommendedName>
</protein>
<dbReference type="Proteomes" id="UP000521872">
    <property type="component" value="Unassembled WGS sequence"/>
</dbReference>
<sequence length="267" mass="30639">MESTISIATPTPVLREFFNTYNMATIYVKVEDTTFSIPRHVLNHPGSPFEMMFKLPQPGDEERKEAASEQDPLVLEGIVAHDFEAFLHVLYPLPDNAPPPKFNVGSEDYWLGILKLATMWRYGKLHEKAVQQMKSIVAEKTPLEMIYLGRKYSMPAWVKDGYVALCSQEHLKPEELAEPPTSDFALDWKTIATLLYVWGYQKSCTWPVNRECSYCRAYYRTSSELRLYCDNCNSTESTPPHGSLSIPDLISQYFRQELSGLDDNFDL</sequence>
<comment type="caution">
    <text evidence="2">The sequence shown here is derived from an EMBL/GenBank/DDBJ whole genome shotgun (WGS) entry which is preliminary data.</text>
</comment>
<reference evidence="2 3" key="1">
    <citation type="submission" date="2019-12" db="EMBL/GenBank/DDBJ databases">
        <authorList>
            <person name="Floudas D."/>
            <person name="Bentzer J."/>
            <person name="Ahren D."/>
            <person name="Johansson T."/>
            <person name="Persson P."/>
            <person name="Tunlid A."/>
        </authorList>
    </citation>
    <scope>NUCLEOTIDE SEQUENCE [LARGE SCALE GENOMIC DNA]</scope>
    <source>
        <strain evidence="2 3">CBS 102.39</strain>
    </source>
</reference>
<dbReference type="Pfam" id="PF00651">
    <property type="entry name" value="BTB"/>
    <property type="match status" value="1"/>
</dbReference>
<keyword evidence="3" id="KW-1185">Reference proteome</keyword>
<evidence type="ECO:0000259" key="1">
    <source>
        <dbReference type="Pfam" id="PF00651"/>
    </source>
</evidence>
<organism evidence="2 3">
    <name type="scientific">Agrocybe pediades</name>
    <dbReference type="NCBI Taxonomy" id="84607"/>
    <lineage>
        <taxon>Eukaryota</taxon>
        <taxon>Fungi</taxon>
        <taxon>Dikarya</taxon>
        <taxon>Basidiomycota</taxon>
        <taxon>Agaricomycotina</taxon>
        <taxon>Agaricomycetes</taxon>
        <taxon>Agaricomycetidae</taxon>
        <taxon>Agaricales</taxon>
        <taxon>Agaricineae</taxon>
        <taxon>Strophariaceae</taxon>
        <taxon>Agrocybe</taxon>
    </lineage>
</organism>
<name>A0A8H4VSW9_9AGAR</name>
<dbReference type="InterPro" id="IPR011333">
    <property type="entry name" value="SKP1/BTB/POZ_sf"/>
</dbReference>
<gene>
    <name evidence="2" type="ORF">D9613_001090</name>
</gene>
<accession>A0A8H4VSW9</accession>
<dbReference type="Gene3D" id="3.30.710.10">
    <property type="entry name" value="Potassium Channel Kv1.1, Chain A"/>
    <property type="match status" value="1"/>
</dbReference>
<dbReference type="InterPro" id="IPR000210">
    <property type="entry name" value="BTB/POZ_dom"/>
</dbReference>
<evidence type="ECO:0000313" key="3">
    <source>
        <dbReference type="Proteomes" id="UP000521872"/>
    </source>
</evidence>
<feature type="domain" description="BTB" evidence="1">
    <location>
        <begin position="15"/>
        <end position="133"/>
    </location>
</feature>
<proteinExistence type="predicted"/>
<dbReference type="AlphaFoldDB" id="A0A8H4VSW9"/>
<evidence type="ECO:0000313" key="2">
    <source>
        <dbReference type="EMBL" id="KAF4620937.1"/>
    </source>
</evidence>
<dbReference type="EMBL" id="JAACJL010000015">
    <property type="protein sequence ID" value="KAF4620937.1"/>
    <property type="molecule type" value="Genomic_DNA"/>
</dbReference>